<dbReference type="PANTHER" id="PTHR30290">
    <property type="entry name" value="PERIPLASMIC BINDING COMPONENT OF ABC TRANSPORTER"/>
    <property type="match status" value="1"/>
</dbReference>
<reference evidence="2 3" key="1">
    <citation type="submission" date="2023-01" db="EMBL/GenBank/DDBJ databases">
        <authorList>
            <person name="Lee S.H."/>
            <person name="Jung H.S."/>
            <person name="Yun J.U."/>
        </authorList>
    </citation>
    <scope>NUCLEOTIDE SEQUENCE [LARGE SCALE GENOMIC DNA]</scope>
    <source>
        <strain evidence="2 3">CBA3108</strain>
    </source>
</reference>
<dbReference type="InterPro" id="IPR039424">
    <property type="entry name" value="SBP_5"/>
</dbReference>
<dbReference type="CDD" id="cd00995">
    <property type="entry name" value="PBP2_NikA_DppA_OppA_like"/>
    <property type="match status" value="1"/>
</dbReference>
<dbReference type="InterPro" id="IPR030678">
    <property type="entry name" value="Peptide/Ni-bd"/>
</dbReference>
<dbReference type="EMBL" id="CP115668">
    <property type="protein sequence ID" value="WCC79655.1"/>
    <property type="molecule type" value="Genomic_DNA"/>
</dbReference>
<dbReference type="PROSITE" id="PS51318">
    <property type="entry name" value="TAT"/>
    <property type="match status" value="1"/>
</dbReference>
<evidence type="ECO:0000313" key="3">
    <source>
        <dbReference type="Proteomes" id="UP001212097"/>
    </source>
</evidence>
<evidence type="ECO:0000259" key="1">
    <source>
        <dbReference type="Pfam" id="PF00496"/>
    </source>
</evidence>
<dbReference type="InterPro" id="IPR006311">
    <property type="entry name" value="TAT_signal"/>
</dbReference>
<dbReference type="SUPFAM" id="SSF53850">
    <property type="entry name" value="Periplasmic binding protein-like II"/>
    <property type="match status" value="1"/>
</dbReference>
<reference evidence="2 3" key="2">
    <citation type="submission" date="2023-06" db="EMBL/GenBank/DDBJ databases">
        <title>The Gram-positive Non-spore-bearing Anaerobic Bacilli of Human Feces.</title>
        <authorList>
            <person name="Eggerth A.H."/>
        </authorList>
    </citation>
    <scope>NUCLEOTIDE SEQUENCE [LARGE SCALE GENOMIC DNA]</scope>
    <source>
        <strain evidence="2 3">CBA3108</strain>
    </source>
</reference>
<keyword evidence="3" id="KW-1185">Reference proteome</keyword>
<dbReference type="Proteomes" id="UP001212097">
    <property type="component" value="Chromosome"/>
</dbReference>
<dbReference type="NCBIfam" id="TIGR01409">
    <property type="entry name" value="TAT_signal_seq"/>
    <property type="match status" value="1"/>
</dbReference>
<dbReference type="RefSeq" id="WP_271417846.1">
    <property type="nucleotide sequence ID" value="NZ_CP115668.1"/>
</dbReference>
<name>A0ABY7QY88_9ACTN</name>
<organism evidence="2 3">
    <name type="scientific">Cutibacterium equinum</name>
    <dbReference type="NCBI Taxonomy" id="3016342"/>
    <lineage>
        <taxon>Bacteria</taxon>
        <taxon>Bacillati</taxon>
        <taxon>Actinomycetota</taxon>
        <taxon>Actinomycetes</taxon>
        <taxon>Propionibacteriales</taxon>
        <taxon>Propionibacteriaceae</taxon>
        <taxon>Cutibacterium</taxon>
    </lineage>
</organism>
<proteinExistence type="predicted"/>
<dbReference type="InterPro" id="IPR000914">
    <property type="entry name" value="SBP_5_dom"/>
</dbReference>
<evidence type="ECO:0000313" key="2">
    <source>
        <dbReference type="EMBL" id="WCC79655.1"/>
    </source>
</evidence>
<accession>A0ABY7QY88</accession>
<sequence>MITPIGPGNHVDRRGFMKLSGAIAAAAGLTASLSACGGDNPNKKTGGAGGQSSGGAGKNDGTITAGISYELGTNGYDPMTTTAALTVAANWHTFEGLYEIEATDPTKAYAALAADDKPKKIDEKTYEVTLRDKAAFSDGSKVTADDVVYSYERVMDPKNNSLYSQFSGFVIDSITKKDDSTVVIKLKFPFEELLANRLATFKIVPKAIVEKDQKKFDSNPVGTGPWKMTDNGSSGSLKFEKNEHYNGPRPAKAAKMVWNIMPDPDARTNALTSGSVQAIDSLPYTKIPSVKSSGFEQASQQGFSLAFAMFNCSAGNPFNNVKNRQAVLYAMDVAKACKVGLSGQATPATSFVQDGHPAYRKAKTVYDRDLEKAKSLFNETGLKKFRVMGTDHDWMKAIENILVDSLKEAGVTVEFDQKQSADVYNEITGKPDSFDVLLAPGDPSVFGADADLLMRWWYAGDVWVDARMHWKGQPGYDKFTQTLEKAAQAVGDEQLNGWHECFDILAENVPLYPLFHRKTPTAWDGKSLVGFKPISLTGLDFLDVATTK</sequence>
<dbReference type="PIRSF" id="PIRSF002741">
    <property type="entry name" value="MppA"/>
    <property type="match status" value="1"/>
</dbReference>
<gene>
    <name evidence="2" type="ORF">O6R08_09175</name>
</gene>
<dbReference type="InterPro" id="IPR019546">
    <property type="entry name" value="TAT_signal_bac_arc"/>
</dbReference>
<protein>
    <submittedName>
        <fullName evidence="2">ABC transporter substrate-binding protein</fullName>
    </submittedName>
</protein>
<dbReference type="Gene3D" id="3.10.105.10">
    <property type="entry name" value="Dipeptide-binding Protein, Domain 3"/>
    <property type="match status" value="1"/>
</dbReference>
<dbReference type="Gene3D" id="3.40.190.10">
    <property type="entry name" value="Periplasmic binding protein-like II"/>
    <property type="match status" value="1"/>
</dbReference>
<feature type="domain" description="Solute-binding protein family 5" evidence="1">
    <location>
        <begin position="111"/>
        <end position="468"/>
    </location>
</feature>
<dbReference type="Pfam" id="PF00496">
    <property type="entry name" value="SBP_bac_5"/>
    <property type="match status" value="1"/>
</dbReference>